<keyword evidence="3" id="KW-1185">Reference proteome</keyword>
<accession>A0A5C6ACF4</accession>
<organism evidence="2 3">
    <name type="scientific">Neorhodopirellula pilleata</name>
    <dbReference type="NCBI Taxonomy" id="2714738"/>
    <lineage>
        <taxon>Bacteria</taxon>
        <taxon>Pseudomonadati</taxon>
        <taxon>Planctomycetota</taxon>
        <taxon>Planctomycetia</taxon>
        <taxon>Pirellulales</taxon>
        <taxon>Pirellulaceae</taxon>
        <taxon>Neorhodopirellula</taxon>
    </lineage>
</organism>
<sequence length="188" mass="20910">MGRTSMALLAAILVLNASGCRDNENKRLAEMAERNLDRQAQQETRNTELQHQVAEGTKRLVEADASARETIVEIHRDVQAERQGLGAQRDRMEDERRQIAETRNRESIIAESIKAIGLLIACLVPLLIALQILRRSDTPDESAAVAELLLSDMVADRPTIVRIIDAPPKSFGDGASRITDRRDADQFT</sequence>
<protein>
    <submittedName>
        <fullName evidence="2">Uncharacterized protein</fullName>
    </submittedName>
</protein>
<dbReference type="Proteomes" id="UP000316213">
    <property type="component" value="Unassembled WGS sequence"/>
</dbReference>
<comment type="caution">
    <text evidence="2">The sequence shown here is derived from an EMBL/GenBank/DDBJ whole genome shotgun (WGS) entry which is preliminary data.</text>
</comment>
<evidence type="ECO:0000313" key="3">
    <source>
        <dbReference type="Proteomes" id="UP000316213"/>
    </source>
</evidence>
<evidence type="ECO:0000256" key="1">
    <source>
        <dbReference type="SAM" id="Coils"/>
    </source>
</evidence>
<name>A0A5C6ACF4_9BACT</name>
<proteinExistence type="predicted"/>
<evidence type="ECO:0000313" key="2">
    <source>
        <dbReference type="EMBL" id="TWT97279.1"/>
    </source>
</evidence>
<dbReference type="EMBL" id="SJPM01000004">
    <property type="protein sequence ID" value="TWT97279.1"/>
    <property type="molecule type" value="Genomic_DNA"/>
</dbReference>
<gene>
    <name evidence="2" type="ORF">Pla100_24290</name>
</gene>
<dbReference type="OrthoDB" id="266017at2"/>
<reference evidence="2 3" key="1">
    <citation type="submission" date="2019-02" db="EMBL/GenBank/DDBJ databases">
        <title>Deep-cultivation of Planctomycetes and their phenomic and genomic characterization uncovers novel biology.</title>
        <authorList>
            <person name="Wiegand S."/>
            <person name="Jogler M."/>
            <person name="Boedeker C."/>
            <person name="Pinto D."/>
            <person name="Vollmers J."/>
            <person name="Rivas-Marin E."/>
            <person name="Kohn T."/>
            <person name="Peeters S.H."/>
            <person name="Heuer A."/>
            <person name="Rast P."/>
            <person name="Oberbeckmann S."/>
            <person name="Bunk B."/>
            <person name="Jeske O."/>
            <person name="Meyerdierks A."/>
            <person name="Storesund J.E."/>
            <person name="Kallscheuer N."/>
            <person name="Luecker S."/>
            <person name="Lage O.M."/>
            <person name="Pohl T."/>
            <person name="Merkel B.J."/>
            <person name="Hornburger P."/>
            <person name="Mueller R.-W."/>
            <person name="Bruemmer F."/>
            <person name="Labrenz M."/>
            <person name="Spormann A.M."/>
            <person name="Op Den Camp H."/>
            <person name="Overmann J."/>
            <person name="Amann R."/>
            <person name="Jetten M.S.M."/>
            <person name="Mascher T."/>
            <person name="Medema M.H."/>
            <person name="Devos D.P."/>
            <person name="Kaster A.-K."/>
            <person name="Ovreas L."/>
            <person name="Rohde M."/>
            <person name="Galperin M.Y."/>
            <person name="Jogler C."/>
        </authorList>
    </citation>
    <scope>NUCLEOTIDE SEQUENCE [LARGE SCALE GENOMIC DNA]</scope>
    <source>
        <strain evidence="2 3">Pla100</strain>
    </source>
</reference>
<keyword evidence="1" id="KW-0175">Coiled coil</keyword>
<dbReference type="AlphaFoldDB" id="A0A5C6ACF4"/>
<feature type="coiled-coil region" evidence="1">
    <location>
        <begin position="75"/>
        <end position="105"/>
    </location>
</feature>